<sequence>MFNKSQVVSPNANPFTQQLSNQVSQTLGSFGDKVAAFLKKWHILSLTMGFLLGRALILDELSPFVVPYFIVMYFLRRDTLLVSSLGMLAGSLAHSIPLGMQTLLSIILAAVVCRIAEKWKRKDFSYTPFMVVGTVFASHLLGKVIQSQVNTYSVTMIAVEAILSFVLTLIFIQSLSIIHINKPFEPLKTEEIICLVILLASLMTGTVGWVIQGISMEHILSRYFLLLFAFVGGGTVGAAVGVVTGLILSLADVSALQQISLLAFAGLLAGLLKEGGKIGVVAGLLIGTSILGIYGGAHSGLYLSLVETSIASFLFLLTPASIWKRVASFIPGTSEHTQSHQEYMRRIRDMTAGKIQQFSDLFTELSHSFAQTAEIKNGVEEEEVDLYLSKVAERTCQLCWKKEQCWERDTQMTYDAMSSMLITVFEHGTMEGATIPKEWEKKCVKTEKVIQNMEQEYHQMIEHNQLKKQIQDSRKLVADQLSGVSRVMSDFAREIQREGVALSLQEKQVSKALEGLGLSVRRVDIHSLEEGKVDIEISQPSCYGRDECAKIVAPMLTEVLGENIIVKERHCEAFKDQHCKMCLASAKTYEIEIGVAGAAKGGKLLSGDSFKTMDLGNGKVAVAISDGMGNGERAFLESQSALDMLQQLLKSGLDEKLSIKTVNSVLALRSSDEMFATVDLAVIDLQTAMTRFIKIGSTPSFIKRGNDVFMVSANNLPVGILEDIEVDIVTRNLKAGDLLIMMSDGIFEAPRHIENRPMWMKRLISQLETEDPQEISDLLLEKVIREHCGEIVDDMTVLVARIDRFVPQWSAIQVSGMEKMERPRVVS</sequence>
<gene>
    <name evidence="4" type="ORF">BRLA_c000870</name>
</gene>
<dbReference type="InterPro" id="IPR001932">
    <property type="entry name" value="PPM-type_phosphatase-like_dom"/>
</dbReference>
<feature type="transmembrane region" description="Helical" evidence="2">
    <location>
        <begin position="278"/>
        <end position="294"/>
    </location>
</feature>
<keyword evidence="2" id="KW-1133">Transmembrane helix</keyword>
<dbReference type="AlphaFoldDB" id="A0A075QVL2"/>
<feature type="transmembrane region" description="Helical" evidence="2">
    <location>
        <begin position="192"/>
        <end position="211"/>
    </location>
</feature>
<accession>A0A075QVL2</accession>
<dbReference type="eggNOG" id="COG1719">
    <property type="taxonomic scope" value="Bacteria"/>
</dbReference>
<feature type="transmembrane region" description="Helical" evidence="2">
    <location>
        <begin position="255"/>
        <end position="272"/>
    </location>
</feature>
<dbReference type="Gene3D" id="3.60.40.10">
    <property type="entry name" value="PPM-type phosphatase domain"/>
    <property type="match status" value="1"/>
</dbReference>
<dbReference type="SMART" id="SM00331">
    <property type="entry name" value="PP2C_SIG"/>
    <property type="match status" value="1"/>
</dbReference>
<dbReference type="Pfam" id="PF07228">
    <property type="entry name" value="SpoIIE"/>
    <property type="match status" value="1"/>
</dbReference>
<evidence type="ECO:0000313" key="4">
    <source>
        <dbReference type="EMBL" id="AIG24502.1"/>
    </source>
</evidence>
<dbReference type="KEGG" id="blr:BRLA_c000870"/>
<keyword evidence="5" id="KW-1185">Reference proteome</keyword>
<dbReference type="EMBL" id="CP007806">
    <property type="protein sequence ID" value="AIG24502.1"/>
    <property type="molecule type" value="Genomic_DNA"/>
</dbReference>
<evidence type="ECO:0000259" key="3">
    <source>
        <dbReference type="PROSITE" id="PS51746"/>
    </source>
</evidence>
<dbReference type="EC" id="3.1.3.16" evidence="4"/>
<dbReference type="InterPro" id="IPR052016">
    <property type="entry name" value="Bact_Sigma-Reg"/>
</dbReference>
<dbReference type="SMART" id="SM00332">
    <property type="entry name" value="PP2Cc"/>
    <property type="match status" value="1"/>
</dbReference>
<dbReference type="PROSITE" id="PS51746">
    <property type="entry name" value="PPM_2"/>
    <property type="match status" value="1"/>
</dbReference>
<reference evidence="4 5" key="1">
    <citation type="journal article" date="2011" name="J. Bacteriol.">
        <title>Genome sequence of Brevibacillus laterosporus LMG 15441, a pathogen of invertebrates.</title>
        <authorList>
            <person name="Djukic M."/>
            <person name="Poehlein A."/>
            <person name="Thurmer A."/>
            <person name="Daniel R."/>
        </authorList>
    </citation>
    <scope>NUCLEOTIDE SEQUENCE [LARGE SCALE GENOMIC DNA]</scope>
    <source>
        <strain evidence="4 5">LMG 15441</strain>
    </source>
</reference>
<name>A0A075QVL2_BRELA</name>
<dbReference type="InterPro" id="IPR036457">
    <property type="entry name" value="PPM-type-like_dom_sf"/>
</dbReference>
<evidence type="ECO:0000256" key="1">
    <source>
        <dbReference type="ARBA" id="ARBA00022801"/>
    </source>
</evidence>
<dbReference type="HOGENOM" id="CLU_017349_0_0_9"/>
<keyword evidence="2" id="KW-0812">Transmembrane</keyword>
<dbReference type="Pfam" id="PF19732">
    <property type="entry name" value="SpoIIE_N"/>
    <property type="match status" value="1"/>
</dbReference>
<dbReference type="InterPro" id="IPR045768">
    <property type="entry name" value="SpoIIE_N"/>
</dbReference>
<keyword evidence="2" id="KW-0472">Membrane</keyword>
<organism evidence="4 5">
    <name type="scientific">Brevibacillus laterosporus LMG 15441</name>
    <dbReference type="NCBI Taxonomy" id="1042163"/>
    <lineage>
        <taxon>Bacteria</taxon>
        <taxon>Bacillati</taxon>
        <taxon>Bacillota</taxon>
        <taxon>Bacilli</taxon>
        <taxon>Bacillales</taxon>
        <taxon>Paenibacillaceae</taxon>
        <taxon>Brevibacillus</taxon>
    </lineage>
</organism>
<feature type="transmembrane region" description="Helical" evidence="2">
    <location>
        <begin position="124"/>
        <end position="142"/>
    </location>
</feature>
<feature type="transmembrane region" description="Helical" evidence="2">
    <location>
        <begin position="154"/>
        <end position="180"/>
    </location>
</feature>
<dbReference type="eggNOG" id="COG2208">
    <property type="taxonomic scope" value="Bacteria"/>
</dbReference>
<dbReference type="GO" id="GO:0004722">
    <property type="term" value="F:protein serine/threonine phosphatase activity"/>
    <property type="evidence" value="ECO:0007669"/>
    <property type="project" value="UniProtKB-EC"/>
</dbReference>
<evidence type="ECO:0000313" key="5">
    <source>
        <dbReference type="Proteomes" id="UP000005850"/>
    </source>
</evidence>
<dbReference type="RefSeq" id="WP_003333892.1">
    <property type="nucleotide sequence ID" value="NZ_CP007806.1"/>
</dbReference>
<feature type="transmembrane region" description="Helical" evidence="2">
    <location>
        <begin position="55"/>
        <end position="75"/>
    </location>
</feature>
<evidence type="ECO:0000256" key="2">
    <source>
        <dbReference type="SAM" id="Phobius"/>
    </source>
</evidence>
<dbReference type="InterPro" id="IPR014221">
    <property type="entry name" value="SpoII_E"/>
</dbReference>
<keyword evidence="1 4" id="KW-0378">Hydrolase</keyword>
<feature type="transmembrane region" description="Helical" evidence="2">
    <location>
        <begin position="223"/>
        <end position="248"/>
    </location>
</feature>
<feature type="transmembrane region" description="Helical" evidence="2">
    <location>
        <begin position="301"/>
        <end position="323"/>
    </location>
</feature>
<dbReference type="NCBIfam" id="TIGR02865">
    <property type="entry name" value="spore_II_E"/>
    <property type="match status" value="1"/>
</dbReference>
<feature type="transmembrane region" description="Helical" evidence="2">
    <location>
        <begin position="87"/>
        <end position="112"/>
    </location>
</feature>
<feature type="domain" description="PPM-type phosphatase" evidence="3">
    <location>
        <begin position="592"/>
        <end position="802"/>
    </location>
</feature>
<proteinExistence type="predicted"/>
<protein>
    <submittedName>
        <fullName evidence="4">Stage II sporulation protein E</fullName>
        <ecNumber evidence="4">3.1.3.16</ecNumber>
    </submittedName>
</protein>
<dbReference type="SUPFAM" id="SSF81606">
    <property type="entry name" value="PP2C-like"/>
    <property type="match status" value="1"/>
</dbReference>
<dbReference type="PANTHER" id="PTHR43156">
    <property type="entry name" value="STAGE II SPORULATION PROTEIN E-RELATED"/>
    <property type="match status" value="1"/>
</dbReference>
<dbReference type="STRING" id="1042163.BRLA_c000870"/>
<dbReference type="PANTHER" id="PTHR43156:SF2">
    <property type="entry name" value="STAGE II SPORULATION PROTEIN E"/>
    <property type="match status" value="1"/>
</dbReference>
<dbReference type="Proteomes" id="UP000005850">
    <property type="component" value="Chromosome"/>
</dbReference>